<name>A0A915E0D5_9BILA</name>
<sequence length="196" mass="20534">MLWSTVSVVSFADSSASLISYALVVFLFIFSFAPPMLVAQCCKKKTAAAKGGQDTAKPKVFGPADDVLLCKTQNETIVVDTDVKKPAAVVAPPPAPDANKPAAAAVQPSPEGKPGEVLPKSKEKTCLPATTNVGTVVPDPELKTRNVSLETVESREPQSAPIVKAEDKFINKGGGIFVDKDNKAISQYAPAPQNNG</sequence>
<dbReference type="WBParaSite" id="jg24856">
    <property type="protein sequence ID" value="jg24856"/>
    <property type="gene ID" value="jg24856"/>
</dbReference>
<feature type="compositionally biased region" description="Low complexity" evidence="1">
    <location>
        <begin position="97"/>
        <end position="106"/>
    </location>
</feature>
<protein>
    <submittedName>
        <fullName evidence="4">Uncharacterized protein</fullName>
    </submittedName>
</protein>
<keyword evidence="3" id="KW-1185">Reference proteome</keyword>
<keyword evidence="2" id="KW-0812">Transmembrane</keyword>
<evidence type="ECO:0000256" key="2">
    <source>
        <dbReference type="SAM" id="Phobius"/>
    </source>
</evidence>
<evidence type="ECO:0000313" key="4">
    <source>
        <dbReference type="WBParaSite" id="jg24856"/>
    </source>
</evidence>
<proteinExistence type="predicted"/>
<reference evidence="4" key="1">
    <citation type="submission" date="2022-11" db="UniProtKB">
        <authorList>
            <consortium name="WormBaseParasite"/>
        </authorList>
    </citation>
    <scope>IDENTIFICATION</scope>
</reference>
<keyword evidence="2" id="KW-1133">Transmembrane helix</keyword>
<evidence type="ECO:0000256" key="1">
    <source>
        <dbReference type="SAM" id="MobiDB-lite"/>
    </source>
</evidence>
<evidence type="ECO:0000313" key="3">
    <source>
        <dbReference type="Proteomes" id="UP000887574"/>
    </source>
</evidence>
<feature type="region of interest" description="Disordered" evidence="1">
    <location>
        <begin position="92"/>
        <end position="120"/>
    </location>
</feature>
<keyword evidence="2" id="KW-0472">Membrane</keyword>
<accession>A0A915E0D5</accession>
<feature type="transmembrane region" description="Helical" evidence="2">
    <location>
        <begin position="18"/>
        <end position="38"/>
    </location>
</feature>
<dbReference type="Proteomes" id="UP000887574">
    <property type="component" value="Unplaced"/>
</dbReference>
<organism evidence="3 4">
    <name type="scientific">Ditylenchus dipsaci</name>
    <dbReference type="NCBI Taxonomy" id="166011"/>
    <lineage>
        <taxon>Eukaryota</taxon>
        <taxon>Metazoa</taxon>
        <taxon>Ecdysozoa</taxon>
        <taxon>Nematoda</taxon>
        <taxon>Chromadorea</taxon>
        <taxon>Rhabditida</taxon>
        <taxon>Tylenchina</taxon>
        <taxon>Tylenchomorpha</taxon>
        <taxon>Sphaerularioidea</taxon>
        <taxon>Anguinidae</taxon>
        <taxon>Anguininae</taxon>
        <taxon>Ditylenchus</taxon>
    </lineage>
</organism>
<dbReference type="AlphaFoldDB" id="A0A915E0D5"/>